<dbReference type="eggNOG" id="KOG0017">
    <property type="taxonomic scope" value="Eukaryota"/>
</dbReference>
<gene>
    <name evidence="3" type="primary">GLEAN_05040</name>
    <name evidence="3" type="ORF">TcasGA2_TC005040</name>
</gene>
<sequence>MKSILLENKKQQLTPENLQTDAGTEFFNSNFKKLMQQFKINHYRTFSIKKAAIAERVIRTIKTKIFKLCLLLGTYKWIDKIEKIAKEYNASKHRTTGKAPIEVNSSNQHELMSKYNRLKIVDSNQKFKIGDFVRISKEKFLFEKGYTPNWSTEIFKIIKVNLTNPVTYLLEDLEGQPIKGGFYQAELKKTNFKDEYLVEKILNRKGDKVLVRWLGFPTDKDSWIGIKELL</sequence>
<keyword evidence="4" id="KW-1185">Reference proteome</keyword>
<dbReference type="SUPFAM" id="SSF53098">
    <property type="entry name" value="Ribonuclease H-like"/>
    <property type="match status" value="1"/>
</dbReference>
<evidence type="ECO:0000313" key="3">
    <source>
        <dbReference type="EMBL" id="EFA12313.1"/>
    </source>
</evidence>
<dbReference type="EMBL" id="KQ971322">
    <property type="protein sequence ID" value="EFA12313.1"/>
    <property type="molecule type" value="Genomic_DNA"/>
</dbReference>
<dbReference type="PANTHER" id="PTHR46585:SF1">
    <property type="entry name" value="CHROMO DOMAIN-CONTAINING PROTEIN"/>
    <property type="match status" value="1"/>
</dbReference>
<evidence type="ECO:0000313" key="4">
    <source>
        <dbReference type="Proteomes" id="UP000007266"/>
    </source>
</evidence>
<dbReference type="InParanoid" id="D7ELR1"/>
<dbReference type="InterPro" id="IPR012337">
    <property type="entry name" value="RNaseH-like_sf"/>
</dbReference>
<dbReference type="PANTHER" id="PTHR46585">
    <property type="entry name" value="INTEGRASE CORE DOMAIN CONTAINING PROTEIN"/>
    <property type="match status" value="1"/>
</dbReference>
<dbReference type="HOGENOM" id="CLU_023432_2_0_1"/>
<reference evidence="3 4" key="1">
    <citation type="journal article" date="2008" name="Nature">
        <title>The genome of the model beetle and pest Tribolium castaneum.</title>
        <authorList>
            <consortium name="Tribolium Genome Sequencing Consortium"/>
            <person name="Richards S."/>
            <person name="Gibbs R.A."/>
            <person name="Weinstock G.M."/>
            <person name="Brown S.J."/>
            <person name="Denell R."/>
            <person name="Beeman R.W."/>
            <person name="Gibbs R."/>
            <person name="Beeman R.W."/>
            <person name="Brown S.J."/>
            <person name="Bucher G."/>
            <person name="Friedrich M."/>
            <person name="Grimmelikhuijzen C.J."/>
            <person name="Klingler M."/>
            <person name="Lorenzen M."/>
            <person name="Richards S."/>
            <person name="Roth S."/>
            <person name="Schroder R."/>
            <person name="Tautz D."/>
            <person name="Zdobnov E.M."/>
            <person name="Muzny D."/>
            <person name="Gibbs R.A."/>
            <person name="Weinstock G.M."/>
            <person name="Attaway T."/>
            <person name="Bell S."/>
            <person name="Buhay C.J."/>
            <person name="Chandrabose M.N."/>
            <person name="Chavez D."/>
            <person name="Clerk-Blankenburg K.P."/>
            <person name="Cree A."/>
            <person name="Dao M."/>
            <person name="Davis C."/>
            <person name="Chacko J."/>
            <person name="Dinh H."/>
            <person name="Dugan-Rocha S."/>
            <person name="Fowler G."/>
            <person name="Garner T.T."/>
            <person name="Garnes J."/>
            <person name="Gnirke A."/>
            <person name="Hawes A."/>
            <person name="Hernandez J."/>
            <person name="Hines S."/>
            <person name="Holder M."/>
            <person name="Hume J."/>
            <person name="Jhangiani S.N."/>
            <person name="Joshi V."/>
            <person name="Khan Z.M."/>
            <person name="Jackson L."/>
            <person name="Kovar C."/>
            <person name="Kowis A."/>
            <person name="Lee S."/>
            <person name="Lewis L.R."/>
            <person name="Margolis J."/>
            <person name="Morgan M."/>
            <person name="Nazareth L.V."/>
            <person name="Nguyen N."/>
            <person name="Okwuonu G."/>
            <person name="Parker D."/>
            <person name="Richards S."/>
            <person name="Ruiz S.J."/>
            <person name="Santibanez J."/>
            <person name="Savard J."/>
            <person name="Scherer S.E."/>
            <person name="Schneider B."/>
            <person name="Sodergren E."/>
            <person name="Tautz D."/>
            <person name="Vattahil S."/>
            <person name="Villasana D."/>
            <person name="White C.S."/>
            <person name="Wright R."/>
            <person name="Park Y."/>
            <person name="Beeman R.W."/>
            <person name="Lord J."/>
            <person name="Oppert B."/>
            <person name="Lorenzen M."/>
            <person name="Brown S."/>
            <person name="Wang L."/>
            <person name="Savard J."/>
            <person name="Tautz D."/>
            <person name="Richards S."/>
            <person name="Weinstock G."/>
            <person name="Gibbs R.A."/>
            <person name="Liu Y."/>
            <person name="Worley K."/>
            <person name="Weinstock G."/>
            <person name="Elsik C.G."/>
            <person name="Reese J.T."/>
            <person name="Elhaik E."/>
            <person name="Landan G."/>
            <person name="Graur D."/>
            <person name="Arensburger P."/>
            <person name="Atkinson P."/>
            <person name="Beeman R.W."/>
            <person name="Beidler J."/>
            <person name="Brown S.J."/>
            <person name="Demuth J.P."/>
            <person name="Drury D.W."/>
            <person name="Du Y.Z."/>
            <person name="Fujiwara H."/>
            <person name="Lorenzen M."/>
            <person name="Maselli V."/>
            <person name="Osanai M."/>
            <person name="Park Y."/>
            <person name="Robertson H.M."/>
            <person name="Tu Z."/>
            <person name="Wang J.J."/>
            <person name="Wang S."/>
            <person name="Richards S."/>
            <person name="Song H."/>
            <person name="Zhang L."/>
            <person name="Sodergren E."/>
            <person name="Werner D."/>
            <person name="Stanke M."/>
            <person name="Morgenstern B."/>
            <person name="Solovyev V."/>
            <person name="Kosarev P."/>
            <person name="Brown G."/>
            <person name="Chen H.C."/>
            <person name="Ermolaeva O."/>
            <person name="Hlavina W."/>
            <person name="Kapustin Y."/>
            <person name="Kiryutin B."/>
            <person name="Kitts P."/>
            <person name="Maglott D."/>
            <person name="Pruitt K."/>
            <person name="Sapojnikov V."/>
            <person name="Souvorov A."/>
            <person name="Mackey A.J."/>
            <person name="Waterhouse R.M."/>
            <person name="Wyder S."/>
            <person name="Zdobnov E.M."/>
            <person name="Zdobnov E.M."/>
            <person name="Wyder S."/>
            <person name="Kriventseva E.V."/>
            <person name="Kadowaki T."/>
            <person name="Bork P."/>
            <person name="Aranda M."/>
            <person name="Bao R."/>
            <person name="Beermann A."/>
            <person name="Berns N."/>
            <person name="Bolognesi R."/>
            <person name="Bonneton F."/>
            <person name="Bopp D."/>
            <person name="Brown S.J."/>
            <person name="Bucher G."/>
            <person name="Butts T."/>
            <person name="Chaumot A."/>
            <person name="Denell R.E."/>
            <person name="Ferrier D.E."/>
            <person name="Friedrich M."/>
            <person name="Gordon C.M."/>
            <person name="Jindra M."/>
            <person name="Klingler M."/>
            <person name="Lan Q."/>
            <person name="Lattorff H.M."/>
            <person name="Laudet V."/>
            <person name="von Levetsow C."/>
            <person name="Liu Z."/>
            <person name="Lutz R."/>
            <person name="Lynch J.A."/>
            <person name="da Fonseca R.N."/>
            <person name="Posnien N."/>
            <person name="Reuter R."/>
            <person name="Roth S."/>
            <person name="Savard J."/>
            <person name="Schinko J.B."/>
            <person name="Schmitt C."/>
            <person name="Schoppmeier M."/>
            <person name="Schroder R."/>
            <person name="Shippy T.D."/>
            <person name="Simonnet F."/>
            <person name="Marques-Souza H."/>
            <person name="Tautz D."/>
            <person name="Tomoyasu Y."/>
            <person name="Trauner J."/>
            <person name="Van der Zee M."/>
            <person name="Vervoort M."/>
            <person name="Wittkopp N."/>
            <person name="Wimmer E.A."/>
            <person name="Yang X."/>
            <person name="Jones A.K."/>
            <person name="Sattelle D.B."/>
            <person name="Ebert P.R."/>
            <person name="Nelson D."/>
            <person name="Scott J.G."/>
            <person name="Beeman R.W."/>
            <person name="Muthukrishnan S."/>
            <person name="Kramer K.J."/>
            <person name="Arakane Y."/>
            <person name="Beeman R.W."/>
            <person name="Zhu Q."/>
            <person name="Hogenkamp D."/>
            <person name="Dixit R."/>
            <person name="Oppert B."/>
            <person name="Jiang H."/>
            <person name="Zou Z."/>
            <person name="Marshall J."/>
            <person name="Elpidina E."/>
            <person name="Vinokurov K."/>
            <person name="Oppert C."/>
            <person name="Zou Z."/>
            <person name="Evans J."/>
            <person name="Lu Z."/>
            <person name="Zhao P."/>
            <person name="Sumathipala N."/>
            <person name="Altincicek B."/>
            <person name="Vilcinskas A."/>
            <person name="Williams M."/>
            <person name="Hultmark D."/>
            <person name="Hetru C."/>
            <person name="Jiang H."/>
            <person name="Grimmelikhuijzen C.J."/>
            <person name="Hauser F."/>
            <person name="Cazzamali G."/>
            <person name="Williamson M."/>
            <person name="Park Y."/>
            <person name="Li B."/>
            <person name="Tanaka Y."/>
            <person name="Predel R."/>
            <person name="Neupert S."/>
            <person name="Schachtner J."/>
            <person name="Verleyen P."/>
            <person name="Raible F."/>
            <person name="Bork P."/>
            <person name="Friedrich M."/>
            <person name="Walden K.K."/>
            <person name="Robertson H.M."/>
            <person name="Angeli S."/>
            <person name="Foret S."/>
            <person name="Bucher G."/>
            <person name="Schuetz S."/>
            <person name="Maleszka R."/>
            <person name="Wimmer E.A."/>
            <person name="Beeman R.W."/>
            <person name="Lorenzen M."/>
            <person name="Tomoyasu Y."/>
            <person name="Miller S.C."/>
            <person name="Grossmann D."/>
            <person name="Bucher G."/>
        </authorList>
    </citation>
    <scope>NUCLEOTIDE SEQUENCE [LARGE SCALE GENOMIC DNA]</scope>
    <source>
        <strain evidence="3 4">Georgia GA2</strain>
    </source>
</reference>
<dbReference type="SUPFAM" id="SSF54160">
    <property type="entry name" value="Chromo domain-like"/>
    <property type="match status" value="1"/>
</dbReference>
<organism evidence="3 4">
    <name type="scientific">Tribolium castaneum</name>
    <name type="common">Red flour beetle</name>
    <dbReference type="NCBI Taxonomy" id="7070"/>
    <lineage>
        <taxon>Eukaryota</taxon>
        <taxon>Metazoa</taxon>
        <taxon>Ecdysozoa</taxon>
        <taxon>Arthropoda</taxon>
        <taxon>Hexapoda</taxon>
        <taxon>Insecta</taxon>
        <taxon>Pterygota</taxon>
        <taxon>Neoptera</taxon>
        <taxon>Endopterygota</taxon>
        <taxon>Coleoptera</taxon>
        <taxon>Polyphaga</taxon>
        <taxon>Cucujiformia</taxon>
        <taxon>Tenebrionidae</taxon>
        <taxon>Tenebrionidae incertae sedis</taxon>
        <taxon>Tribolium</taxon>
    </lineage>
</organism>
<evidence type="ECO:0000259" key="1">
    <source>
        <dbReference type="PROSITE" id="PS50013"/>
    </source>
</evidence>
<dbReference type="Proteomes" id="UP000007266">
    <property type="component" value="Linkage group 3"/>
</dbReference>
<dbReference type="GO" id="GO:0005694">
    <property type="term" value="C:chromosome"/>
    <property type="evidence" value="ECO:0007669"/>
    <property type="project" value="UniProtKB-ARBA"/>
</dbReference>
<dbReference type="PROSITE" id="PS50994">
    <property type="entry name" value="INTEGRASE"/>
    <property type="match status" value="1"/>
</dbReference>
<dbReference type="InterPro" id="IPR016197">
    <property type="entry name" value="Chromo-like_dom_sf"/>
</dbReference>
<proteinExistence type="predicted"/>
<feature type="domain" description="Integrase catalytic" evidence="2">
    <location>
        <begin position="1"/>
        <end position="108"/>
    </location>
</feature>
<dbReference type="PhylomeDB" id="D7ELR1"/>
<dbReference type="GO" id="GO:0003676">
    <property type="term" value="F:nucleic acid binding"/>
    <property type="evidence" value="ECO:0007669"/>
    <property type="project" value="InterPro"/>
</dbReference>
<dbReference type="AlphaFoldDB" id="D7ELR1"/>
<accession>D7ELR1</accession>
<dbReference type="InterPro" id="IPR001584">
    <property type="entry name" value="Integrase_cat-core"/>
</dbReference>
<dbReference type="Gene3D" id="3.30.420.10">
    <property type="entry name" value="Ribonuclease H-like superfamily/Ribonuclease H"/>
    <property type="match status" value="1"/>
</dbReference>
<protein>
    <submittedName>
        <fullName evidence="3">Uncharacterized transposon-derived protein F54H12.3-like Protein</fullName>
    </submittedName>
</protein>
<dbReference type="PROSITE" id="PS50013">
    <property type="entry name" value="CHROMO_2"/>
    <property type="match status" value="1"/>
</dbReference>
<dbReference type="InterPro" id="IPR000953">
    <property type="entry name" value="Chromo/chromo_shadow_dom"/>
</dbReference>
<name>D7ELR1_TRICA</name>
<dbReference type="GO" id="GO:0015074">
    <property type="term" value="P:DNA integration"/>
    <property type="evidence" value="ECO:0007669"/>
    <property type="project" value="InterPro"/>
</dbReference>
<feature type="domain" description="Chromo" evidence="1">
    <location>
        <begin position="196"/>
        <end position="230"/>
    </location>
</feature>
<reference evidence="3 4" key="2">
    <citation type="journal article" date="2010" name="Nucleic Acids Res.">
        <title>BeetleBase in 2010: revisions to provide comprehensive genomic information for Tribolium castaneum.</title>
        <authorList>
            <person name="Kim H.S."/>
            <person name="Murphy T."/>
            <person name="Xia J."/>
            <person name="Caragea D."/>
            <person name="Park Y."/>
            <person name="Beeman R.W."/>
            <person name="Lorenzen M.D."/>
            <person name="Butcher S."/>
            <person name="Manak J.R."/>
            <person name="Brown S.J."/>
        </authorList>
    </citation>
    <scope>GENOME REANNOTATION</scope>
    <source>
        <strain evidence="3 4">Georgia GA2</strain>
    </source>
</reference>
<evidence type="ECO:0000259" key="2">
    <source>
        <dbReference type="PROSITE" id="PS50994"/>
    </source>
</evidence>
<dbReference type="OMA" id="IAPNDIN"/>
<dbReference type="InterPro" id="IPR036397">
    <property type="entry name" value="RNaseH_sf"/>
</dbReference>